<organism evidence="1 2">
    <name type="scientific">Talaromyces stipitatus (strain ATCC 10500 / CBS 375.48 / QM 6759 / NRRL 1006)</name>
    <name type="common">Penicillium stipitatum</name>
    <dbReference type="NCBI Taxonomy" id="441959"/>
    <lineage>
        <taxon>Eukaryota</taxon>
        <taxon>Fungi</taxon>
        <taxon>Dikarya</taxon>
        <taxon>Ascomycota</taxon>
        <taxon>Pezizomycotina</taxon>
        <taxon>Eurotiomycetes</taxon>
        <taxon>Eurotiomycetidae</taxon>
        <taxon>Eurotiales</taxon>
        <taxon>Trichocomaceae</taxon>
        <taxon>Talaromyces</taxon>
        <taxon>Talaromyces sect. Talaromyces</taxon>
    </lineage>
</organism>
<dbReference type="VEuPathDB" id="FungiDB:TSTA_032870"/>
<name>B8M872_TALSN</name>
<dbReference type="eggNOG" id="ENOG502RXQC">
    <property type="taxonomic scope" value="Eukaryota"/>
</dbReference>
<evidence type="ECO:0000313" key="2">
    <source>
        <dbReference type="Proteomes" id="UP000001745"/>
    </source>
</evidence>
<gene>
    <name evidence="1" type="ORF">TSTA_032870</name>
</gene>
<reference evidence="2" key="1">
    <citation type="journal article" date="2015" name="Genome Announc.">
        <title>Genome sequence of the AIDS-associated pathogen Penicillium marneffei (ATCC18224) and its near taxonomic relative Talaromyces stipitatus (ATCC10500).</title>
        <authorList>
            <person name="Nierman W.C."/>
            <person name="Fedorova-Abrams N.D."/>
            <person name="Andrianopoulos A."/>
        </authorList>
    </citation>
    <scope>NUCLEOTIDE SEQUENCE [LARGE SCALE GENOMIC DNA]</scope>
    <source>
        <strain evidence="2">ATCC 10500 / CBS 375.48 / QM 6759 / NRRL 1006</strain>
    </source>
</reference>
<dbReference type="RefSeq" id="XP_002480467.1">
    <property type="nucleotide sequence ID" value="XM_002480422.1"/>
</dbReference>
<dbReference type="STRING" id="441959.B8M872"/>
<accession>B8M872</accession>
<sequence length="453" mass="51145">MCDDRILRRVILPAAKRTTFRLPNDLKCMRKALISRRIIKSYTMETLATTRLHRFERSMESLYGNFSNIKNLENWTPPPNSGGHRGRYLWTDAFGVVNFLTLYQEYSKIAAAAGSAAASGSSPGSRWTGVVNTTDKYLILARRLVETVHDILGRTRDGKSRLPGATDENPLGGGLRIGKLDETGVDGDGQYHHYLTIWMFALNRLSLATGDPTYNRQAISLAQAIHPRFFVNRTSTRPRMVWKMSMDLTTALVPSEGNLDPIDGYVVYRLLQASALAMNPTEGGSANHSKGRILDEEIADYKRVMERKGEHFVSADTLDLGMTLWTCHWFSDKEKWAAKLAERCFQQIYELFEIDRYLARNIKYRLAFREFGTSLGIGCHYAKSANPERSVDLRTYSESIIDSWEPYMALSLRADGDLLADDLRPITRVMYSSALIPGAFRSGYLGPEPETIP</sequence>
<evidence type="ECO:0000313" key="1">
    <source>
        <dbReference type="EMBL" id="EED20033.1"/>
    </source>
</evidence>
<dbReference type="Proteomes" id="UP000001745">
    <property type="component" value="Unassembled WGS sequence"/>
</dbReference>
<protein>
    <submittedName>
        <fullName evidence="1">Uncharacterized protein</fullName>
    </submittedName>
</protein>
<dbReference type="InParanoid" id="B8M872"/>
<dbReference type="AlphaFoldDB" id="B8M872"/>
<dbReference type="PhylomeDB" id="B8M872"/>
<dbReference type="OrthoDB" id="302966at2759"/>
<dbReference type="EMBL" id="EQ962654">
    <property type="protein sequence ID" value="EED20033.1"/>
    <property type="molecule type" value="Genomic_DNA"/>
</dbReference>
<dbReference type="OMA" id="AFGVVNF"/>
<keyword evidence="2" id="KW-1185">Reference proteome</keyword>
<dbReference type="GeneID" id="8105027"/>
<proteinExistence type="predicted"/>
<dbReference type="HOGENOM" id="CLU_039096_0_0_1"/>